<evidence type="ECO:0000256" key="6">
    <source>
        <dbReference type="SAM" id="Phobius"/>
    </source>
</evidence>
<name>F7YYC2_9THEM</name>
<dbReference type="RefSeq" id="WP_013932165.1">
    <property type="nucleotide sequence ID" value="NC_015707.1"/>
</dbReference>
<keyword evidence="2 5" id="KW-0689">Ribosomal protein</keyword>
<dbReference type="PATRIC" id="fig|688269.3.peg.883"/>
<keyword evidence="6" id="KW-0812">Transmembrane</keyword>
<dbReference type="GO" id="GO:0005840">
    <property type="term" value="C:ribosome"/>
    <property type="evidence" value="ECO:0007669"/>
    <property type="project" value="UniProtKB-KW"/>
</dbReference>
<comment type="similarity">
    <text evidence="1 5">Belongs to the universal ribosomal protein uL10 family.</text>
</comment>
<dbReference type="InterPro" id="IPR047865">
    <property type="entry name" value="Ribosomal_uL10_bac_type"/>
</dbReference>
<dbReference type="Proteomes" id="UP000006804">
    <property type="component" value="Chromosome"/>
</dbReference>
<organism evidence="7 8">
    <name type="scientific">Pseudothermotoga thermarum DSM 5069</name>
    <dbReference type="NCBI Taxonomy" id="688269"/>
    <lineage>
        <taxon>Bacteria</taxon>
        <taxon>Thermotogati</taxon>
        <taxon>Thermotogota</taxon>
        <taxon>Thermotogae</taxon>
        <taxon>Thermotogales</taxon>
        <taxon>Thermotogaceae</taxon>
        <taxon>Pseudothermotoga</taxon>
    </lineage>
</organism>
<dbReference type="OrthoDB" id="9808307at2"/>
<dbReference type="PANTHER" id="PTHR11560">
    <property type="entry name" value="39S RIBOSOMAL PROTEIN L10, MITOCHONDRIAL"/>
    <property type="match status" value="1"/>
</dbReference>
<dbReference type="GO" id="GO:0006412">
    <property type="term" value="P:translation"/>
    <property type="evidence" value="ECO:0007669"/>
    <property type="project" value="UniProtKB-UniRule"/>
</dbReference>
<keyword evidence="5" id="KW-0699">rRNA-binding</keyword>
<dbReference type="STRING" id="688269.Theth_0859"/>
<keyword evidence="6" id="KW-1133">Transmembrane helix</keyword>
<dbReference type="KEGG" id="tta:Theth_0859"/>
<keyword evidence="6" id="KW-0472">Membrane</keyword>
<keyword evidence="5" id="KW-0694">RNA-binding</keyword>
<dbReference type="Pfam" id="PF00466">
    <property type="entry name" value="Ribosomal_L10"/>
    <property type="match status" value="1"/>
</dbReference>
<gene>
    <name evidence="5" type="primary">rplJ</name>
    <name evidence="7" type="ORF">Theth_0859</name>
</gene>
<dbReference type="GO" id="GO:0070180">
    <property type="term" value="F:large ribosomal subunit rRNA binding"/>
    <property type="evidence" value="ECO:0007669"/>
    <property type="project" value="UniProtKB-UniRule"/>
</dbReference>
<evidence type="ECO:0000256" key="3">
    <source>
        <dbReference type="ARBA" id="ARBA00023274"/>
    </source>
</evidence>
<proteinExistence type="inferred from homology"/>
<dbReference type="HAMAP" id="MF_00362">
    <property type="entry name" value="Ribosomal_uL10"/>
    <property type="match status" value="1"/>
</dbReference>
<dbReference type="SUPFAM" id="SSF160369">
    <property type="entry name" value="Ribosomal protein L10-like"/>
    <property type="match status" value="1"/>
</dbReference>
<dbReference type="eggNOG" id="COG0244">
    <property type="taxonomic scope" value="Bacteria"/>
</dbReference>
<dbReference type="AlphaFoldDB" id="F7YYC2"/>
<dbReference type="CDD" id="cd05797">
    <property type="entry name" value="Ribosomal_L10"/>
    <property type="match status" value="1"/>
</dbReference>
<dbReference type="InterPro" id="IPR001790">
    <property type="entry name" value="Ribosomal_uL10"/>
</dbReference>
<evidence type="ECO:0000256" key="2">
    <source>
        <dbReference type="ARBA" id="ARBA00022980"/>
    </source>
</evidence>
<reference evidence="7 8" key="1">
    <citation type="submission" date="2010-11" db="EMBL/GenBank/DDBJ databases">
        <title>The complete genome of Thermotoga thermarum DSM 5069.</title>
        <authorList>
            <consortium name="US DOE Joint Genome Institute (JGI-PGF)"/>
            <person name="Lucas S."/>
            <person name="Copeland A."/>
            <person name="Lapidus A."/>
            <person name="Bruce D."/>
            <person name="Goodwin L."/>
            <person name="Pitluck S."/>
            <person name="Kyrpides N."/>
            <person name="Mavromatis K."/>
            <person name="Ivanova N."/>
            <person name="Zeytun A."/>
            <person name="Brettin T."/>
            <person name="Detter J.C."/>
            <person name="Tapia R."/>
            <person name="Han C."/>
            <person name="Land M."/>
            <person name="Hauser L."/>
            <person name="Markowitz V."/>
            <person name="Cheng J.-F."/>
            <person name="Hugenholtz P."/>
            <person name="Woyke T."/>
            <person name="Wu D."/>
            <person name="Spring S."/>
            <person name="Schroeder M."/>
            <person name="Brambilla E."/>
            <person name="Klenk H.-P."/>
            <person name="Eisen J.A."/>
        </authorList>
    </citation>
    <scope>NUCLEOTIDE SEQUENCE [LARGE SCALE GENOMIC DNA]</scope>
    <source>
        <strain evidence="7 8">DSM 5069</strain>
    </source>
</reference>
<comment type="function">
    <text evidence="5">Forms part of the ribosomal stalk, playing a central role in the interaction of the ribosome with GTP-bound translation factors.</text>
</comment>
<dbReference type="Gene3D" id="6.10.250.290">
    <property type="match status" value="1"/>
</dbReference>
<evidence type="ECO:0000256" key="1">
    <source>
        <dbReference type="ARBA" id="ARBA00008889"/>
    </source>
</evidence>
<sequence length="181" mass="20390" precursor="true">MLTKEQKKQLVEELTNDFAASSLILFISFAGFNVATMREIRRKIYAKYENAAKLRVVKNTLARIALKNAGYDEKSFGSYLFGPTAVVYVKSDDPIEAIRIMNNFAKERKQEGIFKGGFLERKPFTGDQVPELANLPSKKELYAMVVGRLQAPISGLVYVLSGTMRKLLYALKAIEEKKSHS</sequence>
<dbReference type="NCBIfam" id="NF000955">
    <property type="entry name" value="PRK00099.1-1"/>
    <property type="match status" value="1"/>
</dbReference>
<keyword evidence="3 5" id="KW-0687">Ribonucleoprotein</keyword>
<dbReference type="InterPro" id="IPR022973">
    <property type="entry name" value="Ribosomal_uL10_bac"/>
</dbReference>
<feature type="transmembrane region" description="Helical" evidence="6">
    <location>
        <begin position="18"/>
        <end position="37"/>
    </location>
</feature>
<keyword evidence="8" id="KW-1185">Reference proteome</keyword>
<dbReference type="GO" id="GO:1990904">
    <property type="term" value="C:ribonucleoprotein complex"/>
    <property type="evidence" value="ECO:0007669"/>
    <property type="project" value="UniProtKB-KW"/>
</dbReference>
<evidence type="ECO:0000256" key="4">
    <source>
        <dbReference type="ARBA" id="ARBA00035202"/>
    </source>
</evidence>
<dbReference type="HOGENOM" id="CLU_092227_1_2_0"/>
<comment type="subunit">
    <text evidence="5">Part of the ribosomal stalk of the 50S ribosomal subunit. The N-terminus interacts with L11 and the large rRNA to form the base of the stalk. The C-terminus forms an elongated spine to which L12 dimers bind in a sequential fashion forming a multimeric L10(L12)X complex.</text>
</comment>
<dbReference type="Gene3D" id="3.30.70.1730">
    <property type="match status" value="1"/>
</dbReference>
<dbReference type="InterPro" id="IPR043141">
    <property type="entry name" value="Ribosomal_uL10-like_sf"/>
</dbReference>
<evidence type="ECO:0000313" key="8">
    <source>
        <dbReference type="Proteomes" id="UP000006804"/>
    </source>
</evidence>
<accession>F7YYC2</accession>
<evidence type="ECO:0000256" key="5">
    <source>
        <dbReference type="HAMAP-Rule" id="MF_00362"/>
    </source>
</evidence>
<evidence type="ECO:0000313" key="7">
    <source>
        <dbReference type="EMBL" id="AEH50943.1"/>
    </source>
</evidence>
<dbReference type="EMBL" id="CP002351">
    <property type="protein sequence ID" value="AEH50943.1"/>
    <property type="molecule type" value="Genomic_DNA"/>
</dbReference>
<protein>
    <recommendedName>
        <fullName evidence="4 5">Large ribosomal subunit protein uL10</fullName>
    </recommendedName>
</protein>